<evidence type="ECO:0000313" key="6">
    <source>
        <dbReference type="Proteomes" id="UP001515480"/>
    </source>
</evidence>
<evidence type="ECO:0000256" key="1">
    <source>
        <dbReference type="ARBA" id="ARBA00022737"/>
    </source>
</evidence>
<feature type="compositionally biased region" description="Polar residues" evidence="4">
    <location>
        <begin position="319"/>
        <end position="331"/>
    </location>
</feature>
<dbReference type="PANTHER" id="PTHR24173">
    <property type="entry name" value="ANKYRIN REPEAT CONTAINING"/>
    <property type="match status" value="1"/>
</dbReference>
<accession>A0AB34IQ17</accession>
<dbReference type="Pfam" id="PF12796">
    <property type="entry name" value="Ank_2"/>
    <property type="match status" value="1"/>
</dbReference>
<dbReference type="Gene3D" id="1.25.40.20">
    <property type="entry name" value="Ankyrin repeat-containing domain"/>
    <property type="match status" value="1"/>
</dbReference>
<dbReference type="InterPro" id="IPR036770">
    <property type="entry name" value="Ankyrin_rpt-contain_sf"/>
</dbReference>
<reference evidence="5 6" key="1">
    <citation type="journal article" date="2024" name="Science">
        <title>Giant polyketide synthase enzymes in the biosynthesis of giant marine polyether toxins.</title>
        <authorList>
            <person name="Fallon T.R."/>
            <person name="Shende V.V."/>
            <person name="Wierzbicki I.H."/>
            <person name="Pendleton A.L."/>
            <person name="Watervoot N.F."/>
            <person name="Auber R.P."/>
            <person name="Gonzalez D.J."/>
            <person name="Wisecaver J.H."/>
            <person name="Moore B.S."/>
        </authorList>
    </citation>
    <scope>NUCLEOTIDE SEQUENCE [LARGE SCALE GENOMIC DNA]</scope>
    <source>
        <strain evidence="5 6">12B1</strain>
    </source>
</reference>
<dbReference type="AlphaFoldDB" id="A0AB34IQ17"/>
<feature type="region of interest" description="Disordered" evidence="4">
    <location>
        <begin position="370"/>
        <end position="452"/>
    </location>
</feature>
<comment type="caution">
    <text evidence="5">The sequence shown here is derived from an EMBL/GenBank/DDBJ whole genome shotgun (WGS) entry which is preliminary data.</text>
</comment>
<keyword evidence="6" id="KW-1185">Reference proteome</keyword>
<feature type="region of interest" description="Disordered" evidence="4">
    <location>
        <begin position="308"/>
        <end position="354"/>
    </location>
</feature>
<dbReference type="SUPFAM" id="SSF48403">
    <property type="entry name" value="Ankyrin repeat"/>
    <property type="match status" value="1"/>
</dbReference>
<dbReference type="EMBL" id="JBGBPQ010000020">
    <property type="protein sequence ID" value="KAL1504215.1"/>
    <property type="molecule type" value="Genomic_DNA"/>
</dbReference>
<feature type="region of interest" description="Disordered" evidence="4">
    <location>
        <begin position="678"/>
        <end position="700"/>
    </location>
</feature>
<dbReference type="PROSITE" id="PS50297">
    <property type="entry name" value="ANK_REP_REGION"/>
    <property type="match status" value="2"/>
</dbReference>
<proteinExistence type="predicted"/>
<gene>
    <name evidence="5" type="ORF">AB1Y20_010624</name>
</gene>
<feature type="repeat" description="ANK" evidence="3">
    <location>
        <begin position="528"/>
        <end position="560"/>
    </location>
</feature>
<feature type="repeat" description="ANK" evidence="3">
    <location>
        <begin position="495"/>
        <end position="527"/>
    </location>
</feature>
<dbReference type="PANTHER" id="PTHR24173:SF74">
    <property type="entry name" value="ANKYRIN REPEAT DOMAIN-CONTAINING PROTEIN 16"/>
    <property type="match status" value="1"/>
</dbReference>
<dbReference type="Proteomes" id="UP001515480">
    <property type="component" value="Unassembled WGS sequence"/>
</dbReference>
<sequence length="700" mass="74257">MKPFATTFPPLETRVSPAAPEACARISVPLLPRPPLICTFSTCPVVKIMRTPAELEEVAARLLARDQLGVASVVERLLLGCNSAELSFVAQRVLQGGKLSSRARLDQVGALRDALVASGGLVALLGLLDDCRMLAQVAQAVCLVQRSQTWDEETLPKLRRVISDARRAGLDSVDASQLPRHDLRQLVAKAKATLPALDLVMQTAETRLANRRQGDMSVAVRARRRTQATQASPGAQTLEAECSEQQLGEHVVSAIQSELHEVLDALDADGEPDWSFVLVALECRLEQRHGVKVSMDAHGALVRKISSTLHNDTRPRATLSAQPPSIQRTTPPSLPINRPVRPLSCEPAPSFISSPVEAATPGLVRDERGVGGAATAQTSVGGTPTAATGAVGTPTAGSGLSGAPVTERGASAAPAAERGVSDAPGNNSNPRAPVVPAPAAKISRAAEGPPRELWRRGVEAPLPDEVMRAAAAGDSGAVQAWVKEGGAVNARWSEHRVNLLMVAAGKGNTALVEWLLHHGADVNLQQKRGTTALMMASVNAHVDVVCLLLDAGAQVDLRSSTKNGQSEDALGTVMGKIRSDSGATEIKERRVAQLLRDHASGVNGRETLSWEQELSSRQLCPSCYGCLVEEANDDPSLVCDGGCCGRFSRSETRWSCEGCDFDICAACAFGRKKRSGRQHRGTLKRTAVEPTTVLSKRSQH</sequence>
<protein>
    <submittedName>
        <fullName evidence="5">Uncharacterized protein</fullName>
    </submittedName>
</protein>
<dbReference type="InterPro" id="IPR002110">
    <property type="entry name" value="Ankyrin_rpt"/>
</dbReference>
<dbReference type="SMART" id="SM00248">
    <property type="entry name" value="ANK"/>
    <property type="match status" value="2"/>
</dbReference>
<keyword evidence="2 3" id="KW-0040">ANK repeat</keyword>
<keyword evidence="1" id="KW-0677">Repeat</keyword>
<dbReference type="PROSITE" id="PS50088">
    <property type="entry name" value="ANK_REPEAT"/>
    <property type="match status" value="2"/>
</dbReference>
<organism evidence="5 6">
    <name type="scientific">Prymnesium parvum</name>
    <name type="common">Toxic golden alga</name>
    <dbReference type="NCBI Taxonomy" id="97485"/>
    <lineage>
        <taxon>Eukaryota</taxon>
        <taxon>Haptista</taxon>
        <taxon>Haptophyta</taxon>
        <taxon>Prymnesiophyceae</taxon>
        <taxon>Prymnesiales</taxon>
        <taxon>Prymnesiaceae</taxon>
        <taxon>Prymnesium</taxon>
    </lineage>
</organism>
<feature type="compositionally biased region" description="Low complexity" evidence="4">
    <location>
        <begin position="430"/>
        <end position="440"/>
    </location>
</feature>
<evidence type="ECO:0000256" key="3">
    <source>
        <dbReference type="PROSITE-ProRule" id="PRU00023"/>
    </source>
</evidence>
<evidence type="ECO:0000256" key="2">
    <source>
        <dbReference type="ARBA" id="ARBA00023043"/>
    </source>
</evidence>
<evidence type="ECO:0000313" key="5">
    <source>
        <dbReference type="EMBL" id="KAL1504215.1"/>
    </source>
</evidence>
<feature type="compositionally biased region" description="Low complexity" evidence="4">
    <location>
        <begin position="378"/>
        <end position="398"/>
    </location>
</feature>
<name>A0AB34IQ17_PRYPA</name>
<evidence type="ECO:0000256" key="4">
    <source>
        <dbReference type="SAM" id="MobiDB-lite"/>
    </source>
</evidence>